<dbReference type="InParanoid" id="A0A2P5FAT7"/>
<dbReference type="Proteomes" id="UP000237000">
    <property type="component" value="Unassembled WGS sequence"/>
</dbReference>
<evidence type="ECO:0000313" key="1">
    <source>
        <dbReference type="EMBL" id="PON94903.1"/>
    </source>
</evidence>
<evidence type="ECO:0000313" key="2">
    <source>
        <dbReference type="Proteomes" id="UP000237000"/>
    </source>
</evidence>
<comment type="caution">
    <text evidence="1">The sequence shown here is derived from an EMBL/GenBank/DDBJ whole genome shotgun (WGS) entry which is preliminary data.</text>
</comment>
<keyword evidence="2" id="KW-1185">Reference proteome</keyword>
<dbReference type="AlphaFoldDB" id="A0A2P5FAT7"/>
<dbReference type="EMBL" id="JXTC01000048">
    <property type="protein sequence ID" value="PON94903.1"/>
    <property type="molecule type" value="Genomic_DNA"/>
</dbReference>
<accession>A0A2P5FAT7</accession>
<protein>
    <submittedName>
        <fullName evidence="1">Uncharacterized protein</fullName>
    </submittedName>
</protein>
<name>A0A2P5FAT7_TREOI</name>
<proteinExistence type="predicted"/>
<sequence length="54" mass="6028">MREWLETQSDIVRTTAFEKWVDHSPEVMALSSLGLLNNTLSLLLPCLNAGLSEP</sequence>
<organism evidence="1 2">
    <name type="scientific">Trema orientale</name>
    <name type="common">Charcoal tree</name>
    <name type="synonym">Celtis orientalis</name>
    <dbReference type="NCBI Taxonomy" id="63057"/>
    <lineage>
        <taxon>Eukaryota</taxon>
        <taxon>Viridiplantae</taxon>
        <taxon>Streptophyta</taxon>
        <taxon>Embryophyta</taxon>
        <taxon>Tracheophyta</taxon>
        <taxon>Spermatophyta</taxon>
        <taxon>Magnoliopsida</taxon>
        <taxon>eudicotyledons</taxon>
        <taxon>Gunneridae</taxon>
        <taxon>Pentapetalae</taxon>
        <taxon>rosids</taxon>
        <taxon>fabids</taxon>
        <taxon>Rosales</taxon>
        <taxon>Cannabaceae</taxon>
        <taxon>Trema</taxon>
    </lineage>
</organism>
<reference evidence="2" key="1">
    <citation type="submission" date="2016-06" db="EMBL/GenBank/DDBJ databases">
        <title>Parallel loss of symbiosis genes in relatives of nitrogen-fixing non-legume Parasponia.</title>
        <authorList>
            <person name="Van Velzen R."/>
            <person name="Holmer R."/>
            <person name="Bu F."/>
            <person name="Rutten L."/>
            <person name="Van Zeijl A."/>
            <person name="Liu W."/>
            <person name="Santuari L."/>
            <person name="Cao Q."/>
            <person name="Sharma T."/>
            <person name="Shen D."/>
            <person name="Roswanjaya Y."/>
            <person name="Wardhani T."/>
            <person name="Kalhor M.S."/>
            <person name="Jansen J."/>
            <person name="Van den Hoogen J."/>
            <person name="Gungor B."/>
            <person name="Hartog M."/>
            <person name="Hontelez J."/>
            <person name="Verver J."/>
            <person name="Yang W.-C."/>
            <person name="Schijlen E."/>
            <person name="Repin R."/>
            <person name="Schilthuizen M."/>
            <person name="Schranz E."/>
            <person name="Heidstra R."/>
            <person name="Miyata K."/>
            <person name="Fedorova E."/>
            <person name="Kohlen W."/>
            <person name="Bisseling T."/>
            <person name="Smit S."/>
            <person name="Geurts R."/>
        </authorList>
    </citation>
    <scope>NUCLEOTIDE SEQUENCE [LARGE SCALE GENOMIC DNA]</scope>
    <source>
        <strain evidence="2">cv. RG33-2</strain>
    </source>
</reference>
<feature type="non-terminal residue" evidence="1">
    <location>
        <position position="54"/>
    </location>
</feature>
<gene>
    <name evidence="1" type="ORF">TorRG33x02_094160</name>
</gene>